<dbReference type="EMBL" id="JABZFZ010000285">
    <property type="protein sequence ID" value="MBF0940351.1"/>
    <property type="molecule type" value="Genomic_DNA"/>
</dbReference>
<evidence type="ECO:0000313" key="2">
    <source>
        <dbReference type="EMBL" id="MBF0940351.1"/>
    </source>
</evidence>
<organism evidence="2 3">
    <name type="scientific">Schaalia georgiae</name>
    <dbReference type="NCBI Taxonomy" id="52768"/>
    <lineage>
        <taxon>Bacteria</taxon>
        <taxon>Bacillati</taxon>
        <taxon>Actinomycetota</taxon>
        <taxon>Actinomycetes</taxon>
        <taxon>Actinomycetales</taxon>
        <taxon>Actinomycetaceae</taxon>
        <taxon>Schaalia</taxon>
    </lineage>
</organism>
<name>A0A929N2D9_9ACTO</name>
<accession>A0A929N2D9</accession>
<dbReference type="Proteomes" id="UP000718630">
    <property type="component" value="Unassembled WGS sequence"/>
</dbReference>
<comment type="caution">
    <text evidence="2">The sequence shown here is derived from an EMBL/GenBank/DDBJ whole genome shotgun (WGS) entry which is preliminary data.</text>
</comment>
<evidence type="ECO:0000256" key="1">
    <source>
        <dbReference type="SAM" id="MobiDB-lite"/>
    </source>
</evidence>
<feature type="region of interest" description="Disordered" evidence="1">
    <location>
        <begin position="1"/>
        <end position="153"/>
    </location>
</feature>
<reference evidence="2" key="1">
    <citation type="submission" date="2020-04" db="EMBL/GenBank/DDBJ databases">
        <title>Deep metagenomics examines the oral microbiome during advanced dental caries in children, revealing novel taxa and co-occurrences with host molecules.</title>
        <authorList>
            <person name="Baker J.L."/>
            <person name="Morton J.T."/>
            <person name="Dinis M."/>
            <person name="Alvarez R."/>
            <person name="Tran N.C."/>
            <person name="Knight R."/>
            <person name="Edlund A."/>
        </authorList>
    </citation>
    <scope>NUCLEOTIDE SEQUENCE</scope>
    <source>
        <strain evidence="2">JCVI_32_bin.64</strain>
    </source>
</reference>
<sequence>MYPEYHAAKREEQRRREAAERGESEDRNPFLDDNGVYTSQLGNIPVGIPEAVGLPSTVDPYSLQAAPSAEGLSPLQAAPEAGAPTLHGPDAAAGSDASTTDVFDITATTAALPRTGTPTSHGARPARASRARRGHGGAATTHTRTQEDPNGDA</sequence>
<gene>
    <name evidence="2" type="ORF">HXK03_05690</name>
</gene>
<feature type="compositionally biased region" description="Low complexity" evidence="1">
    <location>
        <begin position="90"/>
        <end position="101"/>
    </location>
</feature>
<proteinExistence type="predicted"/>
<protein>
    <submittedName>
        <fullName evidence="2">Uncharacterized protein</fullName>
    </submittedName>
</protein>
<feature type="compositionally biased region" description="Basic and acidic residues" evidence="1">
    <location>
        <begin position="1"/>
        <end position="30"/>
    </location>
</feature>
<dbReference type="AlphaFoldDB" id="A0A929N2D9"/>
<evidence type="ECO:0000313" key="3">
    <source>
        <dbReference type="Proteomes" id="UP000718630"/>
    </source>
</evidence>